<proteinExistence type="predicted"/>
<dbReference type="OrthoDB" id="10065482at2759"/>
<evidence type="ECO:0000256" key="1">
    <source>
        <dbReference type="SAM" id="MobiDB-lite"/>
    </source>
</evidence>
<protein>
    <recommendedName>
        <fullName evidence="2">SCAN domain-containing protein</fullName>
    </recommendedName>
</protein>
<sequence length="976" mass="109682">MDNNCHVCDTIVGQAHQCAKCHKHVHLFKCGKPIGEEGYGQKVICNTCNTAEGKPKRDQVNSTQKRQLVWDWKKGSRAEKVDIPEKRKKTLVQKKDKNADKYICLQCFELSLQGKQDEKCASICRIDQSSIKRHKHRWHTSPNPELCKFVPSTALDVQELRKKYKFTESGDLVEMKKTLETGALQSKEDLNPEKESFPNESDRCSVSTFESLSINNSAIESFDDSLLDSYQDLEEKPMSSSVQTQELLDTEVHDEQSLDVHKPSAKSQSTLLCYSTPQSNTSKEDLTLQHVMGAISNLSIKMDNISKQHASLTELAFEDSEVRTSVNKIREANNIVELNDASPLLQWFYDEITETAVLRCLPCSQLQQEAKPSLAKLTPLQAQRILNSSGSGTLATGIFLKKDKTQALIKGHNGTWYHQKTACIEHLCLIGFGSKQHKRAMEIYKQRKLSEEKRATSTSNIFRAAIVDIKMGAAGKHLETLVSFLACCSANVGSIGHGRNNFNDILSCLESTVNARMKKWLMEPLTSTLLPPHYWATVDKSTPSRTTNQAVLVVARDETGTPCPIPVAAPVVYTEFQAATYDKLADILLQSIEDNFAKDVITRLCGVATDGPYYQARAFRDQLVQRSFGIEAKDCEDIFLPITWDVAHLINLGVLDVKASQTPSGTHFQKFIKRCNVFNTLLANGKGFAFLQMVDQDARRPVSYATQRLLVPHMINGPGGQFKGVDLLEGWLITKIDSDRDTPGNSEKLYTWKMRGEEDIERDHNQFALDLMNAVEKRINSTVTKPYLTTLEIFDAGRLVSLQCGRRQDNGNVKLSVSEGEYESYGAEESKAVMKSISNLPHIISSGMDFDERLAHRNMLRIKETIFAGVWNCFCPLWFRDEHNNPLPKKDADLIEITPSNSDTLFDVMYILKYSDGEEFTARLHEQSVYSSFYSQEEVYSIAKAPSCVMIDVVLAKGGPEAIAESYYSAMRAQQQ</sequence>
<evidence type="ECO:0000259" key="2">
    <source>
        <dbReference type="Pfam" id="PF23663"/>
    </source>
</evidence>
<feature type="compositionally biased region" description="Basic and acidic residues" evidence="1">
    <location>
        <begin position="186"/>
        <end position="203"/>
    </location>
</feature>
<name>A0A6S7GKB4_PARCT</name>
<evidence type="ECO:0000313" key="3">
    <source>
        <dbReference type="EMBL" id="CAB3992085.1"/>
    </source>
</evidence>
<comment type="caution">
    <text evidence="3">The sequence shown here is derived from an EMBL/GenBank/DDBJ whole genome shotgun (WGS) entry which is preliminary data.</text>
</comment>
<dbReference type="Pfam" id="PF23663">
    <property type="entry name" value="Znf_SCAND3"/>
    <property type="match status" value="1"/>
</dbReference>
<keyword evidence="4" id="KW-1185">Reference proteome</keyword>
<reference evidence="3" key="1">
    <citation type="submission" date="2020-04" db="EMBL/GenBank/DDBJ databases">
        <authorList>
            <person name="Alioto T."/>
            <person name="Alioto T."/>
            <person name="Gomez Garrido J."/>
        </authorList>
    </citation>
    <scope>NUCLEOTIDE SEQUENCE</scope>
    <source>
        <strain evidence="3">A484AB</strain>
    </source>
</reference>
<gene>
    <name evidence="3" type="ORF">PACLA_8A082315</name>
</gene>
<dbReference type="AlphaFoldDB" id="A0A6S7GKB4"/>
<accession>A0A6S7GKB4</accession>
<evidence type="ECO:0000313" key="4">
    <source>
        <dbReference type="Proteomes" id="UP001152795"/>
    </source>
</evidence>
<feature type="region of interest" description="Disordered" evidence="1">
    <location>
        <begin position="183"/>
        <end position="203"/>
    </location>
</feature>
<dbReference type="EMBL" id="CACRXK020001975">
    <property type="protein sequence ID" value="CAB3992085.1"/>
    <property type="molecule type" value="Genomic_DNA"/>
</dbReference>
<organism evidence="3 4">
    <name type="scientific">Paramuricea clavata</name>
    <name type="common">Red gorgonian</name>
    <name type="synonym">Violescent sea-whip</name>
    <dbReference type="NCBI Taxonomy" id="317549"/>
    <lineage>
        <taxon>Eukaryota</taxon>
        <taxon>Metazoa</taxon>
        <taxon>Cnidaria</taxon>
        <taxon>Anthozoa</taxon>
        <taxon>Octocorallia</taxon>
        <taxon>Malacalcyonacea</taxon>
        <taxon>Plexauridae</taxon>
        <taxon>Paramuricea</taxon>
    </lineage>
</organism>
<dbReference type="Proteomes" id="UP001152795">
    <property type="component" value="Unassembled WGS sequence"/>
</dbReference>
<feature type="domain" description="SCAN" evidence="2">
    <location>
        <begin position="15"/>
        <end position="58"/>
    </location>
</feature>
<dbReference type="InterPro" id="IPR057560">
    <property type="entry name" value="Znf_SCAND3"/>
</dbReference>